<evidence type="ECO:0000313" key="2">
    <source>
        <dbReference type="Proteomes" id="UP001396334"/>
    </source>
</evidence>
<name>A0ABR2SPU6_9ROSI</name>
<dbReference type="EMBL" id="JBBPBN010000012">
    <property type="protein sequence ID" value="KAK9027318.1"/>
    <property type="molecule type" value="Genomic_DNA"/>
</dbReference>
<reference evidence="1 2" key="1">
    <citation type="journal article" date="2024" name="G3 (Bethesda)">
        <title>Genome assembly of Hibiscus sabdariffa L. provides insights into metabolisms of medicinal natural products.</title>
        <authorList>
            <person name="Kim T."/>
        </authorList>
    </citation>
    <scope>NUCLEOTIDE SEQUENCE [LARGE SCALE GENOMIC DNA]</scope>
    <source>
        <strain evidence="1">TK-2024</strain>
        <tissue evidence="1">Old leaves</tissue>
    </source>
</reference>
<gene>
    <name evidence="1" type="ORF">V6N11_067156</name>
</gene>
<proteinExistence type="predicted"/>
<organism evidence="1 2">
    <name type="scientific">Hibiscus sabdariffa</name>
    <name type="common">roselle</name>
    <dbReference type="NCBI Taxonomy" id="183260"/>
    <lineage>
        <taxon>Eukaryota</taxon>
        <taxon>Viridiplantae</taxon>
        <taxon>Streptophyta</taxon>
        <taxon>Embryophyta</taxon>
        <taxon>Tracheophyta</taxon>
        <taxon>Spermatophyta</taxon>
        <taxon>Magnoliopsida</taxon>
        <taxon>eudicotyledons</taxon>
        <taxon>Gunneridae</taxon>
        <taxon>Pentapetalae</taxon>
        <taxon>rosids</taxon>
        <taxon>malvids</taxon>
        <taxon>Malvales</taxon>
        <taxon>Malvaceae</taxon>
        <taxon>Malvoideae</taxon>
        <taxon>Hibiscus</taxon>
    </lineage>
</organism>
<sequence>MRSCFTVFCPDFKSASQLREKVEASSIAKNRFDKVSNGIVDALKDHKDIHEMGAHSHAYEKPSMIETAFLFLAHSKTPSFKNELILH</sequence>
<accession>A0ABR2SPU6</accession>
<evidence type="ECO:0000313" key="1">
    <source>
        <dbReference type="EMBL" id="KAK9027318.1"/>
    </source>
</evidence>
<protein>
    <submittedName>
        <fullName evidence="1">Uncharacterized protein</fullName>
    </submittedName>
</protein>
<dbReference type="Proteomes" id="UP001396334">
    <property type="component" value="Unassembled WGS sequence"/>
</dbReference>
<keyword evidence="2" id="KW-1185">Reference proteome</keyword>
<comment type="caution">
    <text evidence="1">The sequence shown here is derived from an EMBL/GenBank/DDBJ whole genome shotgun (WGS) entry which is preliminary data.</text>
</comment>